<sequence>MELTSIDSTAQTGHPSGADWQEETYQKIKTMKDMYLPDLSDMHHKISISFQQSENLQAPKGQIEQLRVFKSMLERMVQFLQLSKHQIRLSYREKINQIEKQIVGILTTHRPKKPNSLQLQQQNQQQLPPPNDLQMNLQQENQMNPQMQTTNLQANMMNSLQTGSMLESGQGNTMGSLNQGGMGFLQQNAVGASQQANTNTLSQSNVNVNPLQLISGSLQHHHLKQQQEQQQFLQDLKVRQQGMGGFKPGKSQQQRLIHHHQQSRASSQFPISSPQLQSQSPQISQHSSPLIDQQNLIPSLTKAGSPLQYVNSPFVVPSPSTPLASSPLLGDPEKQVPSVSSLSYVGNLGQTHAISSPGQPQSFAIGTPGISASPLLAEITSLDRTASAMVLGKSTVSEKPMDRLLNADALLVSQVKSMSTTSLGAAASDIQSFISLSDRVAGSASGNGSRAAIGEDLVAVTKSRMELKNASTQGGNSARKKMRREMSVTPLNAALSAGSVDILEALDSESTSTSMMGRPKVEANPALMDEINETNQRLIDTVVTVSDEDIDPTAAEGGEGIVVKCSFVSVSRGPSLKARYNSAQMSQIQPLRLLVPTNYPKSSPSILDKFPVELSNNSEDLSANTTLKFSRSLCCLSQPMSLTEMVKTWDKCAREVEVEYACKHGGGNFSSTYGTWKSCVGLP</sequence>
<protein>
    <recommendedName>
        <fullName evidence="2">ARC105/Med15 mediator subunit C-terminal domain-containing protein</fullName>
    </recommendedName>
</protein>
<gene>
    <name evidence="3" type="ORF">GIB67_021847</name>
</gene>
<feature type="domain" description="ARC105/Med15 mediator subunit C-terminal" evidence="2">
    <location>
        <begin position="576"/>
        <end position="654"/>
    </location>
</feature>
<dbReference type="EMBL" id="JACGCM010000192">
    <property type="protein sequence ID" value="KAF6175342.1"/>
    <property type="molecule type" value="Genomic_DNA"/>
</dbReference>
<dbReference type="GO" id="GO:0003713">
    <property type="term" value="F:transcription coactivator activity"/>
    <property type="evidence" value="ECO:0007669"/>
    <property type="project" value="InterPro"/>
</dbReference>
<dbReference type="AlphaFoldDB" id="A0A7J7P7V1"/>
<dbReference type="PANTHER" id="PTHR33137">
    <property type="entry name" value="MEDIATOR OF RNA POLYMERASE II TRANSCRIPTION SUBUNIT 15A-RELATED"/>
    <property type="match status" value="1"/>
</dbReference>
<evidence type="ECO:0000259" key="2">
    <source>
        <dbReference type="Pfam" id="PF21539"/>
    </source>
</evidence>
<keyword evidence="4" id="KW-1185">Reference proteome</keyword>
<dbReference type="InterPro" id="IPR044661">
    <property type="entry name" value="MED15a/b/c-like"/>
</dbReference>
<evidence type="ECO:0000256" key="1">
    <source>
        <dbReference type="SAM" id="MobiDB-lite"/>
    </source>
</evidence>
<reference evidence="3 4" key="1">
    <citation type="journal article" date="2020" name="IScience">
        <title>Genome Sequencing of the Endangered Kingdonia uniflora (Circaeasteraceae, Ranunculales) Reveals Potential Mechanisms of Evolutionary Specialization.</title>
        <authorList>
            <person name="Sun Y."/>
            <person name="Deng T."/>
            <person name="Zhang A."/>
            <person name="Moore M.J."/>
            <person name="Landis J.B."/>
            <person name="Lin N."/>
            <person name="Zhang H."/>
            <person name="Zhang X."/>
            <person name="Huang J."/>
            <person name="Zhang X."/>
            <person name="Sun H."/>
            <person name="Wang H."/>
        </authorList>
    </citation>
    <scope>NUCLEOTIDE SEQUENCE [LARGE SCALE GENOMIC DNA]</scope>
    <source>
        <strain evidence="3">TB1705</strain>
        <tissue evidence="3">Leaf</tissue>
    </source>
</reference>
<comment type="caution">
    <text evidence="3">The sequence shown here is derived from an EMBL/GenBank/DDBJ whole genome shotgun (WGS) entry which is preliminary data.</text>
</comment>
<dbReference type="Proteomes" id="UP000541444">
    <property type="component" value="Unassembled WGS sequence"/>
</dbReference>
<feature type="region of interest" description="Disordered" evidence="1">
    <location>
        <begin position="242"/>
        <end position="288"/>
    </location>
</feature>
<feature type="region of interest" description="Disordered" evidence="1">
    <location>
        <begin position="1"/>
        <end position="21"/>
    </location>
</feature>
<dbReference type="InterPro" id="IPR048386">
    <property type="entry name" value="Med15_C"/>
</dbReference>
<accession>A0A7J7P7V1</accession>
<dbReference type="GO" id="GO:0031490">
    <property type="term" value="F:chromatin DNA binding"/>
    <property type="evidence" value="ECO:0007669"/>
    <property type="project" value="InterPro"/>
</dbReference>
<organism evidence="3 4">
    <name type="scientific">Kingdonia uniflora</name>
    <dbReference type="NCBI Taxonomy" id="39325"/>
    <lineage>
        <taxon>Eukaryota</taxon>
        <taxon>Viridiplantae</taxon>
        <taxon>Streptophyta</taxon>
        <taxon>Embryophyta</taxon>
        <taxon>Tracheophyta</taxon>
        <taxon>Spermatophyta</taxon>
        <taxon>Magnoliopsida</taxon>
        <taxon>Ranunculales</taxon>
        <taxon>Circaeasteraceae</taxon>
        <taxon>Kingdonia</taxon>
    </lineage>
</organism>
<feature type="compositionally biased region" description="Low complexity" evidence="1">
    <location>
        <begin position="266"/>
        <end position="288"/>
    </location>
</feature>
<proteinExistence type="predicted"/>
<dbReference type="PANTHER" id="PTHR33137:SF4">
    <property type="entry name" value="MEDIATOR OF RNA POLYMERASE II TRANSCRIPTION SUBUNIT 15A-RELATED"/>
    <property type="match status" value="1"/>
</dbReference>
<evidence type="ECO:0000313" key="4">
    <source>
        <dbReference type="Proteomes" id="UP000541444"/>
    </source>
</evidence>
<dbReference type="Pfam" id="PF21539">
    <property type="entry name" value="Med15_C"/>
    <property type="match status" value="1"/>
</dbReference>
<dbReference type="OrthoDB" id="1896842at2759"/>
<evidence type="ECO:0000313" key="3">
    <source>
        <dbReference type="EMBL" id="KAF6175342.1"/>
    </source>
</evidence>
<feature type="compositionally biased region" description="Polar residues" evidence="1">
    <location>
        <begin position="1"/>
        <end position="14"/>
    </location>
</feature>
<name>A0A7J7P7V1_9MAGN</name>